<keyword evidence="5" id="KW-0378">Hydrolase</keyword>
<dbReference type="InterPro" id="IPR036412">
    <property type="entry name" value="HAD-like_sf"/>
</dbReference>
<dbReference type="Pfam" id="PF08282">
    <property type="entry name" value="Hydrolase_3"/>
    <property type="match status" value="1"/>
</dbReference>
<dbReference type="Proteomes" id="UP000179266">
    <property type="component" value="Unassembled WGS sequence"/>
</dbReference>
<evidence type="ECO:0000256" key="5">
    <source>
        <dbReference type="ARBA" id="ARBA00022801"/>
    </source>
</evidence>
<comment type="caution">
    <text evidence="8">The sequence shown here is derived from an EMBL/GenBank/DDBJ whole genome shotgun (WGS) entry which is preliminary data.</text>
</comment>
<dbReference type="InterPro" id="IPR050793">
    <property type="entry name" value="CMP-NeuNAc_synthase"/>
</dbReference>
<feature type="binding site" evidence="7">
    <location>
        <position position="107"/>
    </location>
    <ligand>
        <name>Mg(2+)</name>
        <dbReference type="ChEBI" id="CHEBI:18420"/>
    </ligand>
</feature>
<feature type="binding site" evidence="7">
    <location>
        <position position="14"/>
    </location>
    <ligand>
        <name>Mg(2+)</name>
        <dbReference type="ChEBI" id="CHEBI:18420"/>
    </ligand>
</feature>
<evidence type="ECO:0000313" key="9">
    <source>
        <dbReference type="Proteomes" id="UP000179266"/>
    </source>
</evidence>
<dbReference type="GO" id="GO:0046872">
    <property type="term" value="F:metal ion binding"/>
    <property type="evidence" value="ECO:0007669"/>
    <property type="project" value="UniProtKB-KW"/>
</dbReference>
<name>A0A1F7RXM3_9BACT</name>
<gene>
    <name evidence="8" type="ORF">A2161_03705</name>
</gene>
<proteinExistence type="inferred from homology"/>
<evidence type="ECO:0008006" key="10">
    <source>
        <dbReference type="Google" id="ProtNLM"/>
    </source>
</evidence>
<comment type="subunit">
    <text evidence="3">Homotetramer.</text>
</comment>
<dbReference type="PIRSF" id="PIRSF006118">
    <property type="entry name" value="KDO8-P_Ptase"/>
    <property type="match status" value="1"/>
</dbReference>
<dbReference type="GO" id="GO:0016788">
    <property type="term" value="F:hydrolase activity, acting on ester bonds"/>
    <property type="evidence" value="ECO:0007669"/>
    <property type="project" value="InterPro"/>
</dbReference>
<keyword evidence="6 7" id="KW-0460">Magnesium</keyword>
<dbReference type="InterPro" id="IPR023214">
    <property type="entry name" value="HAD_sf"/>
</dbReference>
<evidence type="ECO:0000256" key="4">
    <source>
        <dbReference type="ARBA" id="ARBA00022723"/>
    </source>
</evidence>
<dbReference type="SFLD" id="SFLDS00003">
    <property type="entry name" value="Haloacid_Dehalogenase"/>
    <property type="match status" value="1"/>
</dbReference>
<sequence>MLERAKKITHIFLDVDGVLTDGKIIYGESGKELKYFDVKDGVGIKLAQKAGIEFVIITGRTSEILTQRCLELDIKFVYQGNWDKLGQLKKILKKKKIPLDHIAYMGDDIVDLPVMKRIGLAAAPSDCVQEIREISHFITNKPGGYGAVRELIEFILKSQEKWDEILSKYKQ</sequence>
<dbReference type="EMBL" id="MGDD01000141">
    <property type="protein sequence ID" value="OGL46211.1"/>
    <property type="molecule type" value="Genomic_DNA"/>
</dbReference>
<protein>
    <recommendedName>
        <fullName evidence="10">3-deoxy-D-manno-octulosonate 8-phosphate phosphatase</fullName>
    </recommendedName>
</protein>
<dbReference type="CDD" id="cd01630">
    <property type="entry name" value="HAD_KDO-like"/>
    <property type="match status" value="1"/>
</dbReference>
<dbReference type="SFLD" id="SFLDG01136">
    <property type="entry name" value="C1.6:_Phosphoserine_Phosphatas"/>
    <property type="match status" value="1"/>
</dbReference>
<comment type="similarity">
    <text evidence="2">Belongs to the KdsC family.</text>
</comment>
<dbReference type="PANTHER" id="PTHR21485:SF3">
    <property type="entry name" value="N-ACYLNEURAMINATE CYTIDYLYLTRANSFERASE"/>
    <property type="match status" value="1"/>
</dbReference>
<evidence type="ECO:0000256" key="3">
    <source>
        <dbReference type="ARBA" id="ARBA00011881"/>
    </source>
</evidence>
<organism evidence="8 9">
    <name type="scientific">Candidatus Schekmanbacteria bacterium RBG_13_48_7</name>
    <dbReference type="NCBI Taxonomy" id="1817878"/>
    <lineage>
        <taxon>Bacteria</taxon>
        <taxon>Candidatus Schekmaniibacteriota</taxon>
    </lineage>
</organism>
<keyword evidence="4 7" id="KW-0479">Metal-binding</keyword>
<evidence type="ECO:0000256" key="2">
    <source>
        <dbReference type="ARBA" id="ARBA00005893"/>
    </source>
</evidence>
<dbReference type="FunFam" id="3.40.50.1000:FF:000029">
    <property type="entry name" value="3-deoxy-D-manno-octulosonate 8-phosphate phosphatase KdsC"/>
    <property type="match status" value="1"/>
</dbReference>
<dbReference type="GO" id="GO:0008781">
    <property type="term" value="F:N-acylneuraminate cytidylyltransferase activity"/>
    <property type="evidence" value="ECO:0007669"/>
    <property type="project" value="TreeGrafter"/>
</dbReference>
<dbReference type="PANTHER" id="PTHR21485">
    <property type="entry name" value="HAD SUPERFAMILY MEMBERS CMAS AND KDSC"/>
    <property type="match status" value="1"/>
</dbReference>
<evidence type="ECO:0000256" key="1">
    <source>
        <dbReference type="ARBA" id="ARBA00001946"/>
    </source>
</evidence>
<dbReference type="SFLD" id="SFLDG01138">
    <property type="entry name" value="C1.6.2:_Deoxy-d-mannose-octulo"/>
    <property type="match status" value="1"/>
</dbReference>
<dbReference type="NCBIfam" id="TIGR01662">
    <property type="entry name" value="HAD-SF-IIIA"/>
    <property type="match status" value="1"/>
</dbReference>
<reference evidence="8 9" key="1">
    <citation type="journal article" date="2016" name="Nat. Commun.">
        <title>Thousands of microbial genomes shed light on interconnected biogeochemical processes in an aquifer system.</title>
        <authorList>
            <person name="Anantharaman K."/>
            <person name="Brown C.T."/>
            <person name="Hug L.A."/>
            <person name="Sharon I."/>
            <person name="Castelle C.J."/>
            <person name="Probst A.J."/>
            <person name="Thomas B.C."/>
            <person name="Singh A."/>
            <person name="Wilkins M.J."/>
            <person name="Karaoz U."/>
            <person name="Brodie E.L."/>
            <person name="Williams K.H."/>
            <person name="Hubbard S.S."/>
            <person name="Banfield J.F."/>
        </authorList>
    </citation>
    <scope>NUCLEOTIDE SEQUENCE [LARGE SCALE GENOMIC DNA]</scope>
</reference>
<evidence type="ECO:0000313" key="8">
    <source>
        <dbReference type="EMBL" id="OGL46211.1"/>
    </source>
</evidence>
<dbReference type="InterPro" id="IPR006549">
    <property type="entry name" value="HAD-SF_hydro_IIIA"/>
</dbReference>
<feature type="binding site" evidence="7">
    <location>
        <position position="16"/>
    </location>
    <ligand>
        <name>substrate</name>
    </ligand>
</feature>
<evidence type="ECO:0000256" key="6">
    <source>
        <dbReference type="ARBA" id="ARBA00022842"/>
    </source>
</evidence>
<evidence type="ECO:0000256" key="7">
    <source>
        <dbReference type="PIRSR" id="PIRSR006118-2"/>
    </source>
</evidence>
<dbReference type="InterPro" id="IPR010023">
    <property type="entry name" value="KdsC_fam"/>
</dbReference>
<dbReference type="NCBIfam" id="TIGR01670">
    <property type="entry name" value="KdsC-phosphatas"/>
    <property type="match status" value="1"/>
</dbReference>
<dbReference type="Gene3D" id="3.40.50.1000">
    <property type="entry name" value="HAD superfamily/HAD-like"/>
    <property type="match status" value="1"/>
</dbReference>
<dbReference type="SUPFAM" id="SSF56784">
    <property type="entry name" value="HAD-like"/>
    <property type="match status" value="1"/>
</dbReference>
<accession>A0A1F7RXM3</accession>
<comment type="cofactor">
    <cofactor evidence="1 7">
        <name>Mg(2+)</name>
        <dbReference type="ChEBI" id="CHEBI:18420"/>
    </cofactor>
</comment>
<dbReference type="AlphaFoldDB" id="A0A1F7RXM3"/>